<dbReference type="GO" id="GO:0030170">
    <property type="term" value="F:pyridoxal phosphate binding"/>
    <property type="evidence" value="ECO:0007669"/>
    <property type="project" value="UniProtKB-UniRule"/>
</dbReference>
<feature type="binding site" evidence="11">
    <location>
        <position position="134"/>
    </location>
    <ligand>
        <name>(6S)-5,6,7,8-tetrahydrofolate</name>
        <dbReference type="ChEBI" id="CHEBI:57453"/>
    </ligand>
</feature>
<dbReference type="HAMAP" id="MF_00051">
    <property type="entry name" value="SHMT"/>
    <property type="match status" value="1"/>
</dbReference>
<evidence type="ECO:0000256" key="6">
    <source>
        <dbReference type="ARBA" id="ARBA00022563"/>
    </source>
</evidence>
<evidence type="ECO:0000256" key="2">
    <source>
        <dbReference type="ARBA" id="ARBA00004496"/>
    </source>
</evidence>
<dbReference type="InterPro" id="IPR015424">
    <property type="entry name" value="PyrdxlP-dep_Trfase"/>
</dbReference>
<dbReference type="InterPro" id="IPR019798">
    <property type="entry name" value="Ser_HO-MeTrfase_PLP_BS"/>
</dbReference>
<dbReference type="EC" id="2.1.2.1" evidence="11"/>
<dbReference type="GO" id="GO:0019264">
    <property type="term" value="P:glycine biosynthetic process from serine"/>
    <property type="evidence" value="ECO:0007669"/>
    <property type="project" value="UniProtKB-UniRule"/>
</dbReference>
<evidence type="ECO:0000256" key="10">
    <source>
        <dbReference type="ARBA" id="ARBA00057572"/>
    </source>
</evidence>
<dbReference type="CDD" id="cd00378">
    <property type="entry name" value="SHMT"/>
    <property type="match status" value="1"/>
</dbReference>
<evidence type="ECO:0000256" key="9">
    <source>
        <dbReference type="ARBA" id="ARBA00051216"/>
    </source>
</evidence>
<organism evidence="14 15">
    <name type="scientific">Jiella pacifica</name>
    <dbReference type="NCBI Taxonomy" id="2696469"/>
    <lineage>
        <taxon>Bacteria</taxon>
        <taxon>Pseudomonadati</taxon>
        <taxon>Pseudomonadota</taxon>
        <taxon>Alphaproteobacteria</taxon>
        <taxon>Hyphomicrobiales</taxon>
        <taxon>Aurantimonadaceae</taxon>
        <taxon>Jiella</taxon>
    </lineage>
</organism>
<dbReference type="GO" id="GO:0032259">
    <property type="term" value="P:methylation"/>
    <property type="evidence" value="ECO:0007669"/>
    <property type="project" value="UniProtKB-KW"/>
</dbReference>
<keyword evidence="8 11" id="KW-0663">Pyridoxal phosphate</keyword>
<proteinExistence type="inferred from homology"/>
<dbReference type="InterPro" id="IPR015422">
    <property type="entry name" value="PyrdxlP-dep_Trfase_small"/>
</dbReference>
<feature type="modified residue" description="N6-(pyridoxal phosphate)lysine" evidence="11 12">
    <location>
        <position position="243"/>
    </location>
</feature>
<evidence type="ECO:0000256" key="4">
    <source>
        <dbReference type="ARBA" id="ARBA00011738"/>
    </source>
</evidence>
<comment type="function">
    <text evidence="10">Catalyzes the reversible interconversion of alpha-methyl-L-serine to D-alanine with tetrahydrofolate (THF) serving as the one-carbon carrier. Cannot use alpha-methyl-D-serine, L-serine, D-serine or L-alanine.</text>
</comment>
<comment type="catalytic activity">
    <reaction evidence="11">
        <text>(6R)-5,10-methylene-5,6,7,8-tetrahydrofolate + glycine + H2O = (6S)-5,6,7,8-tetrahydrofolate + L-serine</text>
        <dbReference type="Rhea" id="RHEA:15481"/>
        <dbReference type="ChEBI" id="CHEBI:15377"/>
        <dbReference type="ChEBI" id="CHEBI:15636"/>
        <dbReference type="ChEBI" id="CHEBI:33384"/>
        <dbReference type="ChEBI" id="CHEBI:57305"/>
        <dbReference type="ChEBI" id="CHEBI:57453"/>
        <dbReference type="EC" id="2.1.2.1"/>
    </reaction>
</comment>
<dbReference type="RefSeq" id="WP_163460615.1">
    <property type="nucleotide sequence ID" value="NZ_JAAAMG010000001.1"/>
</dbReference>
<dbReference type="GO" id="GO:0004372">
    <property type="term" value="F:glycine hydroxymethyltransferase activity"/>
    <property type="evidence" value="ECO:0007669"/>
    <property type="project" value="UniProtKB-UniRule"/>
</dbReference>
<dbReference type="InterPro" id="IPR001085">
    <property type="entry name" value="Ser_HO-MeTrfase"/>
</dbReference>
<keyword evidence="14" id="KW-0489">Methyltransferase</keyword>
<keyword evidence="11" id="KW-0028">Amino-acid biosynthesis</keyword>
<evidence type="ECO:0000256" key="3">
    <source>
        <dbReference type="ARBA" id="ARBA00006376"/>
    </source>
</evidence>
<dbReference type="Proteomes" id="UP000469011">
    <property type="component" value="Unassembled WGS sequence"/>
</dbReference>
<evidence type="ECO:0000313" key="14">
    <source>
        <dbReference type="EMBL" id="NDW02987.1"/>
    </source>
</evidence>
<dbReference type="SUPFAM" id="SSF53383">
    <property type="entry name" value="PLP-dependent transferases"/>
    <property type="match status" value="1"/>
</dbReference>
<dbReference type="GO" id="GO:0008168">
    <property type="term" value="F:methyltransferase activity"/>
    <property type="evidence" value="ECO:0007669"/>
    <property type="project" value="UniProtKB-KW"/>
</dbReference>
<name>A0A6N9SV99_9HYPH</name>
<dbReference type="PROSITE" id="PS00096">
    <property type="entry name" value="SHMT"/>
    <property type="match status" value="1"/>
</dbReference>
<dbReference type="EMBL" id="JAAAMG010000001">
    <property type="protein sequence ID" value="NDW02987.1"/>
    <property type="molecule type" value="Genomic_DNA"/>
</dbReference>
<keyword evidence="6 11" id="KW-0554">One-carbon metabolism</keyword>
<dbReference type="UniPathway" id="UPA00193"/>
<evidence type="ECO:0000256" key="5">
    <source>
        <dbReference type="ARBA" id="ARBA00022490"/>
    </source>
</evidence>
<dbReference type="InterPro" id="IPR049943">
    <property type="entry name" value="Ser_HO-MeTrfase-like"/>
</dbReference>
<protein>
    <recommendedName>
        <fullName evidence="11">Serine hydroxymethyltransferase</fullName>
        <shortName evidence="11">SHMT</shortName>
        <shortName evidence="11">Serine methylase</shortName>
        <ecNumber evidence="11">2.1.2.1</ecNumber>
    </recommendedName>
</protein>
<dbReference type="GO" id="GO:0050413">
    <property type="term" value="F:D-alanine 2-hydroxymethyltransferase activity"/>
    <property type="evidence" value="ECO:0007669"/>
    <property type="project" value="UniProtKB-EC"/>
</dbReference>
<dbReference type="FunFam" id="3.40.640.10:FF:000001">
    <property type="entry name" value="Serine hydroxymethyltransferase"/>
    <property type="match status" value="1"/>
</dbReference>
<sequence length="438" mass="46676">MSQAPSADAKSDFSGFFTTPISESDPDVFSAMEKELGRQRHEIELIASENIVSRAVMEAQGSVLTNKYAEGYPGRRYYGGCQYVDIVEELAIDRVKTLFGCEYANVQANSGSQANQAVLLALSKPGATLLGMSLDAGGHLTHGAKPNLSGRWFNAVQYGLDTSTGLIDYDQVESLAIDTKPEVIVAGGSAYSRQIDFARFRAIADKVGAYLWVDMAHFAGLVAAGHHPSPFPHAHVATSTTHKTLRGPRGGIVLTNDAEIAKKINSAIFPGLQGGPLMHVIAGKAVAFGEALQPGFKSYIAAVCENAKVLAETLREGGLDIVSGGTDTHLMLVDLRPMNLTGKASEKALGRANVTCNKNGVPNDPQKPMITSGIRLGTPAATSRGFGTAEFREVGKLILEVLDSLRKSNSEDGNPEVEASVKERVIALTDRFPIYQAI</sequence>
<dbReference type="InterPro" id="IPR039429">
    <property type="entry name" value="SHMT-like_dom"/>
</dbReference>
<comment type="pathway">
    <text evidence="11">Amino-acid biosynthesis; glycine biosynthesis; glycine from L-serine: step 1/1.</text>
</comment>
<comment type="subunit">
    <text evidence="4 11">Homodimer.</text>
</comment>
<evidence type="ECO:0000259" key="13">
    <source>
        <dbReference type="Pfam" id="PF00464"/>
    </source>
</evidence>
<dbReference type="UniPathway" id="UPA00288">
    <property type="reaction ID" value="UER01023"/>
</dbReference>
<dbReference type="NCBIfam" id="NF000586">
    <property type="entry name" value="PRK00011.1"/>
    <property type="match status" value="1"/>
</dbReference>
<dbReference type="PANTHER" id="PTHR11680:SF35">
    <property type="entry name" value="SERINE HYDROXYMETHYLTRANSFERASE 1"/>
    <property type="match status" value="1"/>
</dbReference>
<feature type="domain" description="Serine hydroxymethyltransferase-like" evidence="13">
    <location>
        <begin position="22"/>
        <end position="398"/>
    </location>
</feature>
<dbReference type="AlphaFoldDB" id="A0A6N9SV99"/>
<feature type="site" description="Plays an important role in substrate specificity" evidence="11">
    <location>
        <position position="242"/>
    </location>
</feature>
<dbReference type="GO" id="GO:0005829">
    <property type="term" value="C:cytosol"/>
    <property type="evidence" value="ECO:0007669"/>
    <property type="project" value="TreeGrafter"/>
</dbReference>
<comment type="pathway">
    <text evidence="11">One-carbon metabolism; tetrahydrofolate interconversion.</text>
</comment>
<dbReference type="PIRSF" id="PIRSF000412">
    <property type="entry name" value="SHMT"/>
    <property type="match status" value="1"/>
</dbReference>
<evidence type="ECO:0000256" key="12">
    <source>
        <dbReference type="PIRSR" id="PIRSR000412-50"/>
    </source>
</evidence>
<comment type="function">
    <text evidence="11">Catalyzes the reversible interconversion of serine and glycine with tetrahydrofolate (THF) serving as the one-carbon carrier. This reaction serves as the major source of one-carbon groups required for the biosynthesis of purines, thymidylate, methionine, and other important biomolecules. Also exhibits THF-independent aldolase activity toward beta-hydroxyamino acids, producing glycine and aldehydes, via a retro-aldol mechanism.</text>
</comment>
<comment type="catalytic activity">
    <reaction evidence="9">
        <text>(6R)-5,10-methylene-5,6,7,8-tetrahydrofolate + D-alanine + H2O = 2-methylserine + (6S)-5,6,7,8-tetrahydrofolate</text>
        <dbReference type="Rhea" id="RHEA:10064"/>
        <dbReference type="ChEBI" id="CHEBI:15377"/>
        <dbReference type="ChEBI" id="CHEBI:15636"/>
        <dbReference type="ChEBI" id="CHEBI:57416"/>
        <dbReference type="ChEBI" id="CHEBI:57453"/>
        <dbReference type="ChEBI" id="CHEBI:58275"/>
        <dbReference type="EC" id="2.1.2.7"/>
    </reaction>
</comment>
<gene>
    <name evidence="11" type="primary">glyA</name>
    <name evidence="14" type="ORF">GTK09_00970</name>
</gene>
<comment type="caution">
    <text evidence="11">Lacks conserved residue(s) required for the propagation of feature annotation.</text>
</comment>
<feature type="binding site" evidence="11">
    <location>
        <begin position="138"/>
        <end position="140"/>
    </location>
    <ligand>
        <name>(6S)-5,6,7,8-tetrahydrofolate</name>
        <dbReference type="ChEBI" id="CHEBI:57453"/>
    </ligand>
</feature>
<comment type="cofactor">
    <cofactor evidence="1 11 12">
        <name>pyridoxal 5'-phosphate</name>
        <dbReference type="ChEBI" id="CHEBI:597326"/>
    </cofactor>
</comment>
<keyword evidence="7 11" id="KW-0808">Transferase</keyword>
<keyword evidence="5 11" id="KW-0963">Cytoplasm</keyword>
<evidence type="ECO:0000256" key="8">
    <source>
        <dbReference type="ARBA" id="ARBA00022898"/>
    </source>
</evidence>
<evidence type="ECO:0000313" key="15">
    <source>
        <dbReference type="Proteomes" id="UP000469011"/>
    </source>
</evidence>
<dbReference type="Pfam" id="PF00464">
    <property type="entry name" value="SHMT"/>
    <property type="match status" value="1"/>
</dbReference>
<reference evidence="14 15" key="1">
    <citation type="submission" date="2020-01" db="EMBL/GenBank/DDBJ databases">
        <title>Jiella pacifica sp. nov.</title>
        <authorList>
            <person name="Xue Z."/>
            <person name="Zhu S."/>
            <person name="Chen J."/>
            <person name="Yang J."/>
        </authorList>
    </citation>
    <scope>NUCLEOTIDE SEQUENCE [LARGE SCALE GENOMIC DNA]</scope>
    <source>
        <strain evidence="14 15">40Bstr34</strain>
    </source>
</reference>
<evidence type="ECO:0000256" key="1">
    <source>
        <dbReference type="ARBA" id="ARBA00001933"/>
    </source>
</evidence>
<dbReference type="Gene3D" id="3.40.640.10">
    <property type="entry name" value="Type I PLP-dependent aspartate aminotransferase-like (Major domain)"/>
    <property type="match status" value="1"/>
</dbReference>
<dbReference type="Gene3D" id="3.90.1150.10">
    <property type="entry name" value="Aspartate Aminotransferase, domain 1"/>
    <property type="match status" value="1"/>
</dbReference>
<dbReference type="InterPro" id="IPR015421">
    <property type="entry name" value="PyrdxlP-dep_Trfase_major"/>
</dbReference>
<dbReference type="PANTHER" id="PTHR11680">
    <property type="entry name" value="SERINE HYDROXYMETHYLTRANSFERASE"/>
    <property type="match status" value="1"/>
</dbReference>
<comment type="subcellular location">
    <subcellularLocation>
        <location evidence="2 11">Cytoplasm</location>
    </subcellularLocation>
</comment>
<keyword evidence="15" id="KW-1185">Reference proteome</keyword>
<comment type="similarity">
    <text evidence="3 11">Belongs to the SHMT family.</text>
</comment>
<dbReference type="GO" id="GO:0035999">
    <property type="term" value="P:tetrahydrofolate interconversion"/>
    <property type="evidence" value="ECO:0007669"/>
    <property type="project" value="UniProtKB-UniRule"/>
</dbReference>
<comment type="caution">
    <text evidence="14">The sequence shown here is derived from an EMBL/GenBank/DDBJ whole genome shotgun (WGS) entry which is preliminary data.</text>
</comment>
<accession>A0A6N9SV99</accession>
<evidence type="ECO:0000256" key="11">
    <source>
        <dbReference type="HAMAP-Rule" id="MF_00051"/>
    </source>
</evidence>
<evidence type="ECO:0000256" key="7">
    <source>
        <dbReference type="ARBA" id="ARBA00022679"/>
    </source>
</evidence>